<dbReference type="Pfam" id="PF13279">
    <property type="entry name" value="4HBT_2"/>
    <property type="match status" value="1"/>
</dbReference>
<evidence type="ECO:0000256" key="2">
    <source>
        <dbReference type="ARBA" id="ARBA00022801"/>
    </source>
</evidence>
<gene>
    <name evidence="3" type="ORF">SRS1_12103</name>
</gene>
<name>A0A2N8U743_9BASI</name>
<dbReference type="Gene3D" id="3.10.129.10">
    <property type="entry name" value="Hotdog Thioesterase"/>
    <property type="match status" value="1"/>
</dbReference>
<dbReference type="CDD" id="cd00586">
    <property type="entry name" value="4HBT"/>
    <property type="match status" value="1"/>
</dbReference>
<dbReference type="InterPro" id="IPR050563">
    <property type="entry name" value="4-hydroxybenzoyl-CoA_TE"/>
</dbReference>
<dbReference type="GO" id="GO:0047617">
    <property type="term" value="F:fatty acyl-CoA hydrolase activity"/>
    <property type="evidence" value="ECO:0007669"/>
    <property type="project" value="TreeGrafter"/>
</dbReference>
<dbReference type="FunFam" id="3.10.129.10:FF:000104">
    <property type="entry name" value="Thioesterase family protein (AFU_orthologue AFUA_2G16350)"/>
    <property type="match status" value="1"/>
</dbReference>
<dbReference type="InterPro" id="IPR029069">
    <property type="entry name" value="HotDog_dom_sf"/>
</dbReference>
<organism evidence="3 4">
    <name type="scientific">Sporisorium reilianum f. sp. reilianum</name>
    <dbReference type="NCBI Taxonomy" id="72559"/>
    <lineage>
        <taxon>Eukaryota</taxon>
        <taxon>Fungi</taxon>
        <taxon>Dikarya</taxon>
        <taxon>Basidiomycota</taxon>
        <taxon>Ustilaginomycotina</taxon>
        <taxon>Ustilaginomycetes</taxon>
        <taxon>Ustilaginales</taxon>
        <taxon>Ustilaginaceae</taxon>
        <taxon>Sporisorium</taxon>
    </lineage>
</organism>
<comment type="similarity">
    <text evidence="1">Belongs to the 4-hydroxybenzoyl-CoA thioesterase family.</text>
</comment>
<dbReference type="AlphaFoldDB" id="A0A2N8U743"/>
<protein>
    <recommendedName>
        <fullName evidence="5">Thioesterase</fullName>
    </recommendedName>
</protein>
<sequence>MAEAKGAWPHTTSYQTRWLDNDQYGHLNNSAYYLVADSVINAYLVNQCGIQPFLPPTSSPTSTSTPNSEKSVAEIVGLVISNACRYYASCSFPHPLKVGLRVVKLGKSSVTYQVSIGEERADEVAALITSTHVFVDRVSRRPVEMPGRLRGPLAALLVEQEVARAKL</sequence>
<dbReference type="EMBL" id="LT795054">
    <property type="protein sequence ID" value="SJX60876.1"/>
    <property type="molecule type" value="Genomic_DNA"/>
</dbReference>
<proteinExistence type="inferred from homology"/>
<dbReference type="SUPFAM" id="SSF54637">
    <property type="entry name" value="Thioesterase/thiol ester dehydrase-isomerase"/>
    <property type="match status" value="1"/>
</dbReference>
<accession>A0A2N8U743</accession>
<evidence type="ECO:0000313" key="4">
    <source>
        <dbReference type="Proteomes" id="UP000239563"/>
    </source>
</evidence>
<evidence type="ECO:0008006" key="5">
    <source>
        <dbReference type="Google" id="ProtNLM"/>
    </source>
</evidence>
<reference evidence="3 4" key="1">
    <citation type="submission" date="2017-02" db="EMBL/GenBank/DDBJ databases">
        <authorList>
            <person name="Peterson S.W."/>
        </authorList>
    </citation>
    <scope>NUCLEOTIDE SEQUENCE [LARGE SCALE GENOMIC DNA]</scope>
    <source>
        <strain evidence="3 4">SRS1_H2-8</strain>
    </source>
</reference>
<evidence type="ECO:0000256" key="1">
    <source>
        <dbReference type="ARBA" id="ARBA00005953"/>
    </source>
</evidence>
<dbReference type="PANTHER" id="PTHR31793:SF27">
    <property type="entry name" value="NOVEL THIOESTERASE SUPERFAMILY DOMAIN AND SAPOSIN A-TYPE DOMAIN CONTAINING PROTEIN (0610012H03RIK)"/>
    <property type="match status" value="1"/>
</dbReference>
<dbReference type="PANTHER" id="PTHR31793">
    <property type="entry name" value="4-HYDROXYBENZOYL-COA THIOESTERASE FAMILY MEMBER"/>
    <property type="match status" value="1"/>
</dbReference>
<dbReference type="Proteomes" id="UP000239563">
    <property type="component" value="Chromosome I"/>
</dbReference>
<keyword evidence="2" id="KW-0378">Hydrolase</keyword>
<evidence type="ECO:0000313" key="3">
    <source>
        <dbReference type="EMBL" id="SJX60876.1"/>
    </source>
</evidence>